<proteinExistence type="predicted"/>
<dbReference type="InterPro" id="IPR029002">
    <property type="entry name" value="PLPC/GPLD1"/>
</dbReference>
<name>A0A9D1D6J8_9FIRM</name>
<evidence type="ECO:0000259" key="1">
    <source>
        <dbReference type="Pfam" id="PF00882"/>
    </source>
</evidence>
<dbReference type="Pfam" id="PF00882">
    <property type="entry name" value="Zn_dep_PLPC"/>
    <property type="match status" value="1"/>
</dbReference>
<dbReference type="Proteomes" id="UP000824258">
    <property type="component" value="Unassembled WGS sequence"/>
</dbReference>
<dbReference type="EMBL" id="DVGD01000110">
    <property type="protein sequence ID" value="HIR09506.1"/>
    <property type="molecule type" value="Genomic_DNA"/>
</dbReference>
<organism evidence="2 3">
    <name type="scientific">Candidatus Avoscillospira stercoripullorum</name>
    <dbReference type="NCBI Taxonomy" id="2840709"/>
    <lineage>
        <taxon>Bacteria</taxon>
        <taxon>Bacillati</taxon>
        <taxon>Bacillota</taxon>
        <taxon>Clostridia</taxon>
        <taxon>Eubacteriales</taxon>
        <taxon>Oscillospiraceae</taxon>
        <taxon>Oscillospiraceae incertae sedis</taxon>
        <taxon>Candidatus Avoscillospira</taxon>
    </lineage>
</organism>
<feature type="domain" description="Phospholipase C/D" evidence="1">
    <location>
        <begin position="6"/>
        <end position="129"/>
    </location>
</feature>
<gene>
    <name evidence="2" type="ORF">IAA70_03785</name>
</gene>
<reference evidence="2" key="1">
    <citation type="submission" date="2020-10" db="EMBL/GenBank/DDBJ databases">
        <authorList>
            <person name="Gilroy R."/>
        </authorList>
    </citation>
    <scope>NUCLEOTIDE SEQUENCE</scope>
    <source>
        <strain evidence="2">ChiHjej9B8-7071</strain>
    </source>
</reference>
<reference evidence="2" key="2">
    <citation type="journal article" date="2021" name="PeerJ">
        <title>Extensive microbial diversity within the chicken gut microbiome revealed by metagenomics and culture.</title>
        <authorList>
            <person name="Gilroy R."/>
            <person name="Ravi A."/>
            <person name="Getino M."/>
            <person name="Pursley I."/>
            <person name="Horton D.L."/>
            <person name="Alikhan N.F."/>
            <person name="Baker D."/>
            <person name="Gharbi K."/>
            <person name="Hall N."/>
            <person name="Watson M."/>
            <person name="Adriaenssens E.M."/>
            <person name="Foster-Nyarko E."/>
            <person name="Jarju S."/>
            <person name="Secka A."/>
            <person name="Antonio M."/>
            <person name="Oren A."/>
            <person name="Chaudhuri R.R."/>
            <person name="La Ragione R."/>
            <person name="Hildebrand F."/>
            <person name="Pallen M.J."/>
        </authorList>
    </citation>
    <scope>NUCLEOTIDE SEQUENCE</scope>
    <source>
        <strain evidence="2">ChiHjej9B8-7071</strain>
    </source>
</reference>
<evidence type="ECO:0000313" key="2">
    <source>
        <dbReference type="EMBL" id="HIR09506.1"/>
    </source>
</evidence>
<comment type="caution">
    <text evidence="2">The sequence shown here is derived from an EMBL/GenBank/DDBJ whole genome shotgun (WGS) entry which is preliminary data.</text>
</comment>
<evidence type="ECO:0000313" key="3">
    <source>
        <dbReference type="Proteomes" id="UP000824258"/>
    </source>
</evidence>
<accession>A0A9D1D6J8</accession>
<sequence length="266" mass="29653">MPAAYTHYRFGRDVLALLPEELRGVITAHRALYDIGLHGPDIFFFYRPLGHNSVIRLGHALHTQSGETVLRRMMTLYDRSPSPAAQAYLLGFLCHFALDSSCHGYVGQMEALGVGHSLLETQLDRSFLVEDKRDPCTFNPTGHIKITGEGAAVIAAFFPQVTVREVEESVRSMVKVQKLLLPTSAAKRKLLMGSTRLLGMDSVAGMVMPERESVACRQMVERLRLLYAQAIPLAVNLLEAFPVRENPQYRLNFEGELIAGTEENAR</sequence>
<protein>
    <submittedName>
        <fullName evidence="2">Zinc dependent phospholipase C family protein</fullName>
    </submittedName>
</protein>
<dbReference type="AlphaFoldDB" id="A0A9D1D6J8"/>